<evidence type="ECO:0000313" key="2">
    <source>
        <dbReference type="EMBL" id="RBQ14647.1"/>
    </source>
</evidence>
<organism evidence="2 3">
    <name type="scientific">Spongiactinospora rosea</name>
    <dbReference type="NCBI Taxonomy" id="2248750"/>
    <lineage>
        <taxon>Bacteria</taxon>
        <taxon>Bacillati</taxon>
        <taxon>Actinomycetota</taxon>
        <taxon>Actinomycetes</taxon>
        <taxon>Streptosporangiales</taxon>
        <taxon>Streptosporangiaceae</taxon>
        <taxon>Spongiactinospora</taxon>
    </lineage>
</organism>
<feature type="region of interest" description="Disordered" evidence="1">
    <location>
        <begin position="1"/>
        <end position="28"/>
    </location>
</feature>
<evidence type="ECO:0000313" key="3">
    <source>
        <dbReference type="Proteomes" id="UP000253303"/>
    </source>
</evidence>
<dbReference type="AlphaFoldDB" id="A0A366LLE5"/>
<dbReference type="EMBL" id="QMEY01000030">
    <property type="protein sequence ID" value="RBQ14647.1"/>
    <property type="molecule type" value="Genomic_DNA"/>
</dbReference>
<name>A0A366LLE5_9ACTN</name>
<accession>A0A366LLE5</accession>
<dbReference type="Proteomes" id="UP000253303">
    <property type="component" value="Unassembled WGS sequence"/>
</dbReference>
<keyword evidence="3" id="KW-1185">Reference proteome</keyword>
<gene>
    <name evidence="2" type="ORF">DP939_39245</name>
</gene>
<evidence type="ECO:0000256" key="1">
    <source>
        <dbReference type="SAM" id="MobiDB-lite"/>
    </source>
</evidence>
<reference evidence="2 3" key="1">
    <citation type="submission" date="2018-06" db="EMBL/GenBank/DDBJ databases">
        <title>Sphaerisporangium craniellae sp. nov., isolated from a marine sponge in the South China Sea.</title>
        <authorList>
            <person name="Li L."/>
        </authorList>
    </citation>
    <scope>NUCLEOTIDE SEQUENCE [LARGE SCALE GENOMIC DNA]</scope>
    <source>
        <strain evidence="2 3">LHW63015</strain>
    </source>
</reference>
<comment type="caution">
    <text evidence="2">The sequence shown here is derived from an EMBL/GenBank/DDBJ whole genome shotgun (WGS) entry which is preliminary data.</text>
</comment>
<protein>
    <submittedName>
        <fullName evidence="2">Uncharacterized protein</fullName>
    </submittedName>
</protein>
<sequence>MAAHPNPTKEQRKHGIPPTDAERQAALDDIGCKNESGFVRIWLAAELALQRRLVAENRVPLEEHRKRLDRMLRNATEALGPIAATSSARG</sequence>
<proteinExistence type="predicted"/>